<feature type="compositionally biased region" description="Basic and acidic residues" evidence="1">
    <location>
        <begin position="25"/>
        <end position="43"/>
    </location>
</feature>
<protein>
    <submittedName>
        <fullName evidence="2">Uncharacterized protein</fullName>
    </submittedName>
</protein>
<keyword evidence="3" id="KW-1185">Reference proteome</keyword>
<feature type="region of interest" description="Disordered" evidence="1">
    <location>
        <begin position="1"/>
        <end position="43"/>
    </location>
</feature>
<name>A0A2S6GSI4_9PSEU</name>
<evidence type="ECO:0000256" key="1">
    <source>
        <dbReference type="SAM" id="MobiDB-lite"/>
    </source>
</evidence>
<organism evidence="2 3">
    <name type="scientific">Actinokineospora auranticolor</name>
    <dbReference type="NCBI Taxonomy" id="155976"/>
    <lineage>
        <taxon>Bacteria</taxon>
        <taxon>Bacillati</taxon>
        <taxon>Actinomycetota</taxon>
        <taxon>Actinomycetes</taxon>
        <taxon>Pseudonocardiales</taxon>
        <taxon>Pseudonocardiaceae</taxon>
        <taxon>Actinokineospora</taxon>
    </lineage>
</organism>
<dbReference type="Proteomes" id="UP000239203">
    <property type="component" value="Unassembled WGS sequence"/>
</dbReference>
<gene>
    <name evidence="2" type="ORF">CLV40_106374</name>
</gene>
<accession>A0A2S6GSI4</accession>
<evidence type="ECO:0000313" key="3">
    <source>
        <dbReference type="Proteomes" id="UP000239203"/>
    </source>
</evidence>
<reference evidence="2 3" key="1">
    <citation type="submission" date="2018-02" db="EMBL/GenBank/DDBJ databases">
        <title>Genomic Encyclopedia of Archaeal and Bacterial Type Strains, Phase II (KMG-II): from individual species to whole genera.</title>
        <authorList>
            <person name="Goeker M."/>
        </authorList>
    </citation>
    <scope>NUCLEOTIDE SEQUENCE [LARGE SCALE GENOMIC DNA]</scope>
    <source>
        <strain evidence="2 3">YU 961-1</strain>
    </source>
</reference>
<dbReference type="EMBL" id="PTIX01000006">
    <property type="protein sequence ID" value="PPK68137.1"/>
    <property type="molecule type" value="Genomic_DNA"/>
</dbReference>
<comment type="caution">
    <text evidence="2">The sequence shown here is derived from an EMBL/GenBank/DDBJ whole genome shotgun (WGS) entry which is preliminary data.</text>
</comment>
<evidence type="ECO:0000313" key="2">
    <source>
        <dbReference type="EMBL" id="PPK68137.1"/>
    </source>
</evidence>
<proteinExistence type="predicted"/>
<dbReference type="RefSeq" id="WP_104479390.1">
    <property type="nucleotide sequence ID" value="NZ_CP154825.1"/>
</dbReference>
<dbReference type="OrthoDB" id="3700491at2"/>
<sequence length="110" mass="11990">MELLRSAPSPVATRSVPRPTTSSDPRSEPRDLRGDFHTGLRDGLHGAVGERRVWRIACGDVINRDRCLTVLVEKNKVVLVGPPGETAVLTAGQLVQLRNALQEAAEQAER</sequence>
<dbReference type="AlphaFoldDB" id="A0A2S6GSI4"/>